<comment type="similarity">
    <text evidence="1 5">Belongs to the CoaE family.</text>
</comment>
<dbReference type="InterPro" id="IPR027417">
    <property type="entry name" value="P-loop_NTPase"/>
</dbReference>
<dbReference type="GO" id="GO:0005524">
    <property type="term" value="F:ATP binding"/>
    <property type="evidence" value="ECO:0007669"/>
    <property type="project" value="UniProtKB-UniRule"/>
</dbReference>
<evidence type="ECO:0000313" key="8">
    <source>
        <dbReference type="Proteomes" id="UP000262325"/>
    </source>
</evidence>
<dbReference type="AlphaFoldDB" id="A0A3D5QE52"/>
<dbReference type="Gene3D" id="3.40.50.300">
    <property type="entry name" value="P-loop containing nucleotide triphosphate hydrolases"/>
    <property type="match status" value="1"/>
</dbReference>
<dbReference type="CDD" id="cd02022">
    <property type="entry name" value="DPCK"/>
    <property type="match status" value="1"/>
</dbReference>
<feature type="binding site" evidence="5">
    <location>
        <begin position="10"/>
        <end position="15"/>
    </location>
    <ligand>
        <name>ATP</name>
        <dbReference type="ChEBI" id="CHEBI:30616"/>
    </ligand>
</feature>
<accession>A0A3D5QE52</accession>
<evidence type="ECO:0000256" key="2">
    <source>
        <dbReference type="ARBA" id="ARBA00022741"/>
    </source>
</evidence>
<evidence type="ECO:0000256" key="4">
    <source>
        <dbReference type="ARBA" id="ARBA00022993"/>
    </source>
</evidence>
<comment type="pathway">
    <text evidence="5">Cofactor biosynthesis; coenzyme A biosynthesis; CoA from (R)-pantothenate: step 5/5.</text>
</comment>
<dbReference type="GO" id="GO:0005737">
    <property type="term" value="C:cytoplasm"/>
    <property type="evidence" value="ECO:0007669"/>
    <property type="project" value="UniProtKB-SubCell"/>
</dbReference>
<dbReference type="PANTHER" id="PTHR10695">
    <property type="entry name" value="DEPHOSPHO-COA KINASE-RELATED"/>
    <property type="match status" value="1"/>
</dbReference>
<comment type="subcellular location">
    <subcellularLocation>
        <location evidence="5">Cytoplasm</location>
    </subcellularLocation>
</comment>
<evidence type="ECO:0000256" key="1">
    <source>
        <dbReference type="ARBA" id="ARBA00009018"/>
    </source>
</evidence>
<proteinExistence type="inferred from homology"/>
<evidence type="ECO:0000256" key="5">
    <source>
        <dbReference type="HAMAP-Rule" id="MF_00376"/>
    </source>
</evidence>
<evidence type="ECO:0000313" key="7">
    <source>
        <dbReference type="EMBL" id="HCW93944.1"/>
    </source>
</evidence>
<keyword evidence="4 5" id="KW-0173">Coenzyme A biosynthesis</keyword>
<name>A0A3D5QE52_FLESI</name>
<keyword evidence="5" id="KW-0963">Cytoplasm</keyword>
<dbReference type="GO" id="GO:0015937">
    <property type="term" value="P:coenzyme A biosynthetic process"/>
    <property type="evidence" value="ECO:0007669"/>
    <property type="project" value="UniProtKB-UniRule"/>
</dbReference>
<dbReference type="SUPFAM" id="SSF52540">
    <property type="entry name" value="P-loop containing nucleoside triphosphate hydrolases"/>
    <property type="match status" value="1"/>
</dbReference>
<comment type="caution">
    <text evidence="7">The sequence shown here is derived from an EMBL/GenBank/DDBJ whole genome shotgun (WGS) entry which is preliminary data.</text>
</comment>
<dbReference type="InterPro" id="IPR001977">
    <property type="entry name" value="Depp_CoAkinase"/>
</dbReference>
<dbReference type="PROSITE" id="PS51219">
    <property type="entry name" value="DPCK"/>
    <property type="match status" value="1"/>
</dbReference>
<sequence length="211" mass="24151">MYLGLTGGIASGKNTVAKMFSSLGAYTIDADEISREVMSCGHKTYDKIVENFGRGILKENNEIDRKALRKIVFDNAEKRKLLESIVHPAILEEEKKRVGKIKGRDDKAIIITHAALIIEKGTFERFDGVIVVYAEREQQITRLIKRDSISREYAEKIISSQMPLDEKVKYADFIIDNTGTPKDTKKDVLRVFNAINIYKYCFRQLRKKNSK</sequence>
<keyword evidence="5" id="KW-0808">Transferase</keyword>
<dbReference type="NCBIfam" id="TIGR00152">
    <property type="entry name" value="dephospho-CoA kinase"/>
    <property type="match status" value="1"/>
</dbReference>
<dbReference type="PANTHER" id="PTHR10695:SF46">
    <property type="entry name" value="BIFUNCTIONAL COENZYME A SYNTHASE-RELATED"/>
    <property type="match status" value="1"/>
</dbReference>
<gene>
    <name evidence="5" type="primary">coaE</name>
    <name evidence="7" type="ORF">DHM44_09715</name>
</gene>
<comment type="function">
    <text evidence="5">Catalyzes the phosphorylation of the 3'-hydroxyl group of dephosphocoenzyme A to form coenzyme A.</text>
</comment>
<dbReference type="HAMAP" id="MF_00376">
    <property type="entry name" value="Dephospho_CoA_kinase"/>
    <property type="match status" value="1"/>
</dbReference>
<dbReference type="EMBL" id="DPPF01000207">
    <property type="protein sequence ID" value="HCW93944.1"/>
    <property type="molecule type" value="Genomic_DNA"/>
</dbReference>
<comment type="catalytic activity">
    <reaction evidence="5">
        <text>3'-dephospho-CoA + ATP = ADP + CoA + H(+)</text>
        <dbReference type="Rhea" id="RHEA:18245"/>
        <dbReference type="ChEBI" id="CHEBI:15378"/>
        <dbReference type="ChEBI" id="CHEBI:30616"/>
        <dbReference type="ChEBI" id="CHEBI:57287"/>
        <dbReference type="ChEBI" id="CHEBI:57328"/>
        <dbReference type="ChEBI" id="CHEBI:456216"/>
        <dbReference type="EC" id="2.7.1.24"/>
    </reaction>
</comment>
<dbReference type="Pfam" id="PF01121">
    <property type="entry name" value="CoaE"/>
    <property type="match status" value="1"/>
</dbReference>
<protein>
    <recommendedName>
        <fullName evidence="5 6">Dephospho-CoA kinase</fullName>
        <ecNumber evidence="5 6">2.7.1.24</ecNumber>
    </recommendedName>
    <alternativeName>
        <fullName evidence="5">Dephosphocoenzyme A kinase</fullName>
    </alternativeName>
</protein>
<keyword evidence="2 5" id="KW-0547">Nucleotide-binding</keyword>
<keyword evidence="3 5" id="KW-0067">ATP-binding</keyword>
<dbReference type="UniPathway" id="UPA00241">
    <property type="reaction ID" value="UER00356"/>
</dbReference>
<reference evidence="7 8" key="1">
    <citation type="journal article" date="2018" name="Nat. Biotechnol.">
        <title>A standardized bacterial taxonomy based on genome phylogeny substantially revises the tree of life.</title>
        <authorList>
            <person name="Parks D.H."/>
            <person name="Chuvochina M."/>
            <person name="Waite D.W."/>
            <person name="Rinke C."/>
            <person name="Skarshewski A."/>
            <person name="Chaumeil P.A."/>
            <person name="Hugenholtz P."/>
        </authorList>
    </citation>
    <scope>NUCLEOTIDE SEQUENCE [LARGE SCALE GENOMIC DNA]</scope>
    <source>
        <strain evidence="7">UBA8672</strain>
    </source>
</reference>
<evidence type="ECO:0000256" key="3">
    <source>
        <dbReference type="ARBA" id="ARBA00022840"/>
    </source>
</evidence>
<dbReference type="Proteomes" id="UP000262325">
    <property type="component" value="Unassembled WGS sequence"/>
</dbReference>
<dbReference type="EC" id="2.7.1.24" evidence="5 6"/>
<keyword evidence="5 7" id="KW-0418">Kinase</keyword>
<organism evidence="7 8">
    <name type="scientific">Flexistipes sinusarabici</name>
    <dbReference type="NCBI Taxonomy" id="2352"/>
    <lineage>
        <taxon>Bacteria</taxon>
        <taxon>Pseudomonadati</taxon>
        <taxon>Deferribacterota</taxon>
        <taxon>Deferribacteres</taxon>
        <taxon>Deferribacterales</taxon>
        <taxon>Flexistipitaceae</taxon>
        <taxon>Flexistipes</taxon>
    </lineage>
</organism>
<evidence type="ECO:0000256" key="6">
    <source>
        <dbReference type="NCBIfam" id="TIGR00152"/>
    </source>
</evidence>
<dbReference type="GO" id="GO:0004140">
    <property type="term" value="F:dephospho-CoA kinase activity"/>
    <property type="evidence" value="ECO:0007669"/>
    <property type="project" value="UniProtKB-UniRule"/>
</dbReference>